<evidence type="ECO:0000313" key="1">
    <source>
        <dbReference type="EMBL" id="KAL3681011.1"/>
    </source>
</evidence>
<dbReference type="Proteomes" id="UP001633002">
    <property type="component" value="Unassembled WGS sequence"/>
</dbReference>
<name>A0ABD3GT75_9MARC</name>
<comment type="caution">
    <text evidence="1">The sequence shown here is derived from an EMBL/GenBank/DDBJ whole genome shotgun (WGS) entry which is preliminary data.</text>
</comment>
<keyword evidence="2" id="KW-1185">Reference proteome</keyword>
<sequence>MVGLEVSSYEVFKTQKDINESKAKLTELRAFLTTLTRERNSVLELSQRLQQELVGSLSLLLFSFFETNMVATLQKKKRNAWKGSSQASKSQQTHGFFFLSSLWVSLAS</sequence>
<dbReference type="AlphaFoldDB" id="A0ABD3GT75"/>
<accession>A0ABD3GT75</accession>
<dbReference type="EMBL" id="JBJQOH010000007">
    <property type="protein sequence ID" value="KAL3681011.1"/>
    <property type="molecule type" value="Genomic_DNA"/>
</dbReference>
<proteinExistence type="predicted"/>
<gene>
    <name evidence="1" type="ORF">R1sor_023967</name>
</gene>
<reference evidence="1 2" key="1">
    <citation type="submission" date="2024-09" db="EMBL/GenBank/DDBJ databases">
        <title>Chromosome-scale assembly of Riccia sorocarpa.</title>
        <authorList>
            <person name="Paukszto L."/>
        </authorList>
    </citation>
    <scope>NUCLEOTIDE SEQUENCE [LARGE SCALE GENOMIC DNA]</scope>
    <source>
        <strain evidence="1">LP-2024</strain>
        <tissue evidence="1">Aerial parts of the thallus</tissue>
    </source>
</reference>
<organism evidence="1 2">
    <name type="scientific">Riccia sorocarpa</name>
    <dbReference type="NCBI Taxonomy" id="122646"/>
    <lineage>
        <taxon>Eukaryota</taxon>
        <taxon>Viridiplantae</taxon>
        <taxon>Streptophyta</taxon>
        <taxon>Embryophyta</taxon>
        <taxon>Marchantiophyta</taxon>
        <taxon>Marchantiopsida</taxon>
        <taxon>Marchantiidae</taxon>
        <taxon>Marchantiales</taxon>
        <taxon>Ricciaceae</taxon>
        <taxon>Riccia</taxon>
    </lineage>
</organism>
<protein>
    <submittedName>
        <fullName evidence="1">Uncharacterized protein</fullName>
    </submittedName>
</protein>
<evidence type="ECO:0000313" key="2">
    <source>
        <dbReference type="Proteomes" id="UP001633002"/>
    </source>
</evidence>